<proteinExistence type="predicted"/>
<dbReference type="EMBL" id="WTFF01000299">
    <property type="protein sequence ID" value="MBW5485817.1"/>
    <property type="molecule type" value="Genomic_DNA"/>
</dbReference>
<evidence type="ECO:0000256" key="1">
    <source>
        <dbReference type="SAM" id="Phobius"/>
    </source>
</evidence>
<feature type="transmembrane region" description="Helical" evidence="1">
    <location>
        <begin position="400"/>
        <end position="433"/>
    </location>
</feature>
<keyword evidence="1" id="KW-0472">Membrane</keyword>
<evidence type="ECO:0000313" key="2">
    <source>
        <dbReference type="EMBL" id="MBW5485817.1"/>
    </source>
</evidence>
<comment type="caution">
    <text evidence="2">The sequence shown here is derived from an EMBL/GenBank/DDBJ whole genome shotgun (WGS) entry which is preliminary data.</text>
</comment>
<feature type="transmembrane region" description="Helical" evidence="1">
    <location>
        <begin position="357"/>
        <end position="380"/>
    </location>
</feature>
<accession>A0ABS6ZDI0</accession>
<feature type="transmembrane region" description="Helical" evidence="1">
    <location>
        <begin position="286"/>
        <end position="305"/>
    </location>
</feature>
<feature type="transmembrane region" description="Helical" evidence="1">
    <location>
        <begin position="228"/>
        <end position="246"/>
    </location>
</feature>
<feature type="transmembrane region" description="Helical" evidence="1">
    <location>
        <begin position="258"/>
        <end position="279"/>
    </location>
</feature>
<keyword evidence="1" id="KW-0812">Transmembrane</keyword>
<feature type="transmembrane region" description="Helical" evidence="1">
    <location>
        <begin position="325"/>
        <end position="345"/>
    </location>
</feature>
<name>A0ABS6ZDI0_9ACTN</name>
<evidence type="ECO:0000313" key="3">
    <source>
        <dbReference type="Proteomes" id="UP000812013"/>
    </source>
</evidence>
<feature type="transmembrane region" description="Helical" evidence="1">
    <location>
        <begin position="69"/>
        <end position="87"/>
    </location>
</feature>
<keyword evidence="1" id="KW-1133">Transmembrane helix</keyword>
<protein>
    <recommendedName>
        <fullName evidence="4">Integral membrane protein</fullName>
    </recommendedName>
</protein>
<gene>
    <name evidence="2" type="ORF">GPJ59_29085</name>
</gene>
<keyword evidence="3" id="KW-1185">Reference proteome</keyword>
<dbReference type="Proteomes" id="UP000812013">
    <property type="component" value="Unassembled WGS sequence"/>
</dbReference>
<feature type="transmembrane region" description="Helical" evidence="1">
    <location>
        <begin position="157"/>
        <end position="176"/>
    </location>
</feature>
<evidence type="ECO:0008006" key="4">
    <source>
        <dbReference type="Google" id="ProtNLM"/>
    </source>
</evidence>
<organism evidence="2 3">
    <name type="scientific">Streptomyces bambusae</name>
    <dbReference type="NCBI Taxonomy" id="1550616"/>
    <lineage>
        <taxon>Bacteria</taxon>
        <taxon>Bacillati</taxon>
        <taxon>Actinomycetota</taxon>
        <taxon>Actinomycetes</taxon>
        <taxon>Kitasatosporales</taxon>
        <taxon>Streptomycetaceae</taxon>
        <taxon>Streptomyces</taxon>
    </lineage>
</organism>
<feature type="transmembrane region" description="Helical" evidence="1">
    <location>
        <begin position="99"/>
        <end position="120"/>
    </location>
</feature>
<feature type="non-terminal residue" evidence="2">
    <location>
        <position position="502"/>
    </location>
</feature>
<sequence length="502" mass="54231">MEHEVVEVIVPGIGPVDRMEALQPAGIRRVSGDDRAGVYRTAGCREAGPGVVREVYDWARLTIGGATRALWLFLLPFLLVNLVAWMQPFRLGQRRATGAYRWLSQLLGLSLTVLAVVAFAQGAMDQLVWQCGTGGPAGGVCKEENPLVHFVREHGTVPGMLLAATVPLVALAAMSYSARDGRSEYRSVRRTRPVGTDDPWKAVRDAEQPRHPLSAPLFWEYNWRARGLACRHLCAGMLTLALLLTVPAHRAGTGDTAAVLLFTAIGAGAAVVVLGTRWWPGTAGQWGIGLGCLAVLAGSAAYYAASGGARTSQGMLPGIGLLTTGLLAGQALLLLALAAVCAATAHSPADRPALRGMAGPAMGVVACFSGWMYSTALVLWTQDWLTAEPERSRVAFPAAVRAIAAALPPLALLLLLVVVAFVGLLAASAWWSCLPRRTRRDGRPGRLRRPVREAEREEYEERRRALALIRARASADPVQRSTRDWAWRRLRRRRPPPVRREA</sequence>
<reference evidence="2 3" key="1">
    <citation type="submission" date="2019-12" db="EMBL/GenBank/DDBJ databases">
        <title>Genome sequence of Streptomyces bambusae.</title>
        <authorList>
            <person name="Bansal K."/>
            <person name="Choksket S."/>
            <person name="Korpole S."/>
            <person name="Patil P.B."/>
        </authorList>
    </citation>
    <scope>NUCLEOTIDE SEQUENCE [LARGE SCALE GENOMIC DNA]</scope>
    <source>
        <strain evidence="2 3">SK60</strain>
    </source>
</reference>